<evidence type="ECO:0000313" key="9">
    <source>
        <dbReference type="EMBL" id="KKQ50444.1"/>
    </source>
</evidence>
<evidence type="ECO:0000259" key="8">
    <source>
        <dbReference type="PROSITE" id="PS50880"/>
    </source>
</evidence>
<dbReference type="InterPro" id="IPR000093">
    <property type="entry name" value="DNA_Rcmb_RecR"/>
</dbReference>
<feature type="domain" description="Toprim" evidence="8">
    <location>
        <begin position="81"/>
        <end position="178"/>
    </location>
</feature>
<dbReference type="InterPro" id="IPR023627">
    <property type="entry name" value="Rcmb_RecR"/>
</dbReference>
<evidence type="ECO:0000256" key="5">
    <source>
        <dbReference type="ARBA" id="ARBA00023172"/>
    </source>
</evidence>
<dbReference type="CDD" id="cd01025">
    <property type="entry name" value="TOPRIM_recR"/>
    <property type="match status" value="1"/>
</dbReference>
<reference evidence="9 10" key="1">
    <citation type="journal article" date="2015" name="Nature">
        <title>rRNA introns, odd ribosomes, and small enigmatic genomes across a large radiation of phyla.</title>
        <authorList>
            <person name="Brown C.T."/>
            <person name="Hug L.A."/>
            <person name="Thomas B.C."/>
            <person name="Sharon I."/>
            <person name="Castelle C.J."/>
            <person name="Singh A."/>
            <person name="Wilkins M.J."/>
            <person name="Williams K.H."/>
            <person name="Banfield J.F."/>
        </authorList>
    </citation>
    <scope>NUCLEOTIDE SEQUENCE [LARGE SCALE GENOMIC DNA]</scope>
</reference>
<comment type="similarity">
    <text evidence="7">Belongs to the RecR family.</text>
</comment>
<keyword evidence="2 7" id="KW-0227">DNA damage</keyword>
<dbReference type="GO" id="GO:0008270">
    <property type="term" value="F:zinc ion binding"/>
    <property type="evidence" value="ECO:0007669"/>
    <property type="project" value="UniProtKB-KW"/>
</dbReference>
<dbReference type="HAMAP" id="MF_00017">
    <property type="entry name" value="RecR"/>
    <property type="match status" value="1"/>
</dbReference>
<protein>
    <recommendedName>
        <fullName evidence="7">Recombination protein RecR</fullName>
    </recommendedName>
</protein>
<dbReference type="Pfam" id="PF21175">
    <property type="entry name" value="RecR_C"/>
    <property type="match status" value="1"/>
</dbReference>
<dbReference type="Proteomes" id="UP000034231">
    <property type="component" value="Unassembled WGS sequence"/>
</dbReference>
<name>A0A0G0KMQ2_9BACT</name>
<feature type="zinc finger region" description="C4-type" evidence="7">
    <location>
        <begin position="58"/>
        <end position="73"/>
    </location>
</feature>
<dbReference type="GO" id="GO:0003677">
    <property type="term" value="F:DNA binding"/>
    <property type="evidence" value="ECO:0007669"/>
    <property type="project" value="UniProtKB-UniRule"/>
</dbReference>
<evidence type="ECO:0000256" key="2">
    <source>
        <dbReference type="ARBA" id="ARBA00022763"/>
    </source>
</evidence>
<dbReference type="PATRIC" id="fig|1618488.3.peg.230"/>
<dbReference type="PANTHER" id="PTHR30446:SF0">
    <property type="entry name" value="RECOMBINATION PROTEIN RECR"/>
    <property type="match status" value="1"/>
</dbReference>
<accession>A0A0G0KMQ2</accession>
<dbReference type="EMBL" id="LBTX01000005">
    <property type="protein sequence ID" value="KKQ50444.1"/>
    <property type="molecule type" value="Genomic_DNA"/>
</dbReference>
<gene>
    <name evidence="7" type="primary">recR</name>
    <name evidence="9" type="ORF">US68_C0005G0011</name>
</gene>
<organism evidence="9 10">
    <name type="scientific">Candidatus Shapirobacteria bacterium GW2011_GWE1_38_10</name>
    <dbReference type="NCBI Taxonomy" id="1618488"/>
    <lineage>
        <taxon>Bacteria</taxon>
        <taxon>Candidatus Shapironibacteriota</taxon>
    </lineage>
</organism>
<dbReference type="Gene3D" id="1.10.8.420">
    <property type="entry name" value="RecR Domain 1"/>
    <property type="match status" value="1"/>
</dbReference>
<keyword evidence="5 7" id="KW-0233">DNA recombination</keyword>
<keyword evidence="4 7" id="KW-0862">Zinc</keyword>
<evidence type="ECO:0000256" key="3">
    <source>
        <dbReference type="ARBA" id="ARBA00022771"/>
    </source>
</evidence>
<dbReference type="InterPro" id="IPR034137">
    <property type="entry name" value="TOPRIM_RecR"/>
</dbReference>
<dbReference type="InterPro" id="IPR006171">
    <property type="entry name" value="TOPRIM_dom"/>
</dbReference>
<dbReference type="GO" id="GO:0006281">
    <property type="term" value="P:DNA repair"/>
    <property type="evidence" value="ECO:0007669"/>
    <property type="project" value="UniProtKB-UniRule"/>
</dbReference>
<proteinExistence type="inferred from homology"/>
<dbReference type="SUPFAM" id="SSF111304">
    <property type="entry name" value="Recombination protein RecR"/>
    <property type="match status" value="1"/>
</dbReference>
<dbReference type="Gene3D" id="6.10.250.240">
    <property type="match status" value="1"/>
</dbReference>
<keyword evidence="1 7" id="KW-0479">Metal-binding</keyword>
<keyword evidence="3 7" id="KW-0863">Zinc-finger</keyword>
<dbReference type="GO" id="GO:0006310">
    <property type="term" value="P:DNA recombination"/>
    <property type="evidence" value="ECO:0007669"/>
    <property type="project" value="UniProtKB-UniRule"/>
</dbReference>
<dbReference type="NCBIfam" id="TIGR00615">
    <property type="entry name" value="recR"/>
    <property type="match status" value="1"/>
</dbReference>
<dbReference type="PROSITE" id="PS50880">
    <property type="entry name" value="TOPRIM"/>
    <property type="match status" value="1"/>
</dbReference>
<sequence length="201" mass="21929">MKKIPRALNEVIESFERLPGIGPKSAARLGFYLLAVPDNFTEKLADSIANLKKKIKICETCFGVGEEKECEICRDDTRNRKLICVVERADEVLAVEAVGGFNGLYHVLGGAINPLDHVGPDDLKINELLNRVEGDGIEEIILATNPTIEGEGTALYIKKKLEGIDYKGKVSRIGSGLPMGAELGFADSVTLSRAFEGRREL</sequence>
<keyword evidence="6 7" id="KW-0234">DNA repair</keyword>
<evidence type="ECO:0000256" key="1">
    <source>
        <dbReference type="ARBA" id="ARBA00022723"/>
    </source>
</evidence>
<evidence type="ECO:0000256" key="4">
    <source>
        <dbReference type="ARBA" id="ARBA00022833"/>
    </source>
</evidence>
<dbReference type="Gene3D" id="3.40.1360.10">
    <property type="match status" value="1"/>
</dbReference>
<evidence type="ECO:0000256" key="6">
    <source>
        <dbReference type="ARBA" id="ARBA00023204"/>
    </source>
</evidence>
<dbReference type="Pfam" id="PF13662">
    <property type="entry name" value="Toprim_4"/>
    <property type="match status" value="1"/>
</dbReference>
<dbReference type="AlphaFoldDB" id="A0A0G0KMQ2"/>
<evidence type="ECO:0000313" key="10">
    <source>
        <dbReference type="Proteomes" id="UP000034231"/>
    </source>
</evidence>
<comment type="function">
    <text evidence="7">May play a role in DNA repair. It seems to be involved in an RecBC-independent recombinational process of DNA repair. It may act with RecF and RecO.</text>
</comment>
<dbReference type="Pfam" id="PF21176">
    <property type="entry name" value="RecR_HhH"/>
    <property type="match status" value="1"/>
</dbReference>
<dbReference type="PANTHER" id="PTHR30446">
    <property type="entry name" value="RECOMBINATION PROTEIN RECR"/>
    <property type="match status" value="1"/>
</dbReference>
<dbReference type="SMART" id="SM00493">
    <property type="entry name" value="TOPRIM"/>
    <property type="match status" value="1"/>
</dbReference>
<comment type="caution">
    <text evidence="9">The sequence shown here is derived from an EMBL/GenBank/DDBJ whole genome shotgun (WGS) entry which is preliminary data.</text>
</comment>
<evidence type="ECO:0000256" key="7">
    <source>
        <dbReference type="HAMAP-Rule" id="MF_00017"/>
    </source>
</evidence>